<organism evidence="1">
    <name type="scientific">viral metagenome</name>
    <dbReference type="NCBI Taxonomy" id="1070528"/>
    <lineage>
        <taxon>unclassified sequences</taxon>
        <taxon>metagenomes</taxon>
        <taxon>organismal metagenomes</taxon>
    </lineage>
</organism>
<accession>A0A6C0IBH1</accession>
<reference evidence="1" key="1">
    <citation type="journal article" date="2020" name="Nature">
        <title>Giant virus diversity and host interactions through global metagenomics.</title>
        <authorList>
            <person name="Schulz F."/>
            <person name="Roux S."/>
            <person name="Paez-Espino D."/>
            <person name="Jungbluth S."/>
            <person name="Walsh D.A."/>
            <person name="Denef V.J."/>
            <person name="McMahon K.D."/>
            <person name="Konstantinidis K.T."/>
            <person name="Eloe-Fadrosh E.A."/>
            <person name="Kyrpides N.C."/>
            <person name="Woyke T."/>
        </authorList>
    </citation>
    <scope>NUCLEOTIDE SEQUENCE</scope>
    <source>
        <strain evidence="1">GVMAG-M-3300023184-68</strain>
    </source>
</reference>
<name>A0A6C0IBH1_9ZZZZ</name>
<sequence>MILRVLGSGVLGSWGPGVLGSWGPGVLGSWGPGVLGFQPYYKCLEPGEEYNIL</sequence>
<evidence type="ECO:0000313" key="1">
    <source>
        <dbReference type="EMBL" id="QHT90162.1"/>
    </source>
</evidence>
<dbReference type="EMBL" id="MN740153">
    <property type="protein sequence ID" value="QHT90162.1"/>
    <property type="molecule type" value="Genomic_DNA"/>
</dbReference>
<dbReference type="AlphaFoldDB" id="A0A6C0IBH1"/>
<proteinExistence type="predicted"/>
<protein>
    <submittedName>
        <fullName evidence="1">Uncharacterized protein</fullName>
    </submittedName>
</protein>